<comment type="caution">
    <text evidence="1">The sequence shown here is derived from an EMBL/GenBank/DDBJ whole genome shotgun (WGS) entry which is preliminary data.</text>
</comment>
<feature type="non-terminal residue" evidence="1">
    <location>
        <position position="82"/>
    </location>
</feature>
<accession>A0A699XR51</accession>
<feature type="non-terminal residue" evidence="1">
    <location>
        <position position="1"/>
    </location>
</feature>
<dbReference type="EMBL" id="BKCJ011864740">
    <property type="protein sequence ID" value="GFD59421.1"/>
    <property type="molecule type" value="Genomic_DNA"/>
</dbReference>
<proteinExistence type="predicted"/>
<dbReference type="AlphaFoldDB" id="A0A699XR51"/>
<protein>
    <submittedName>
        <fullName evidence="1">Uncharacterized protein</fullName>
    </submittedName>
</protein>
<name>A0A699XR51_TANCI</name>
<evidence type="ECO:0000313" key="1">
    <source>
        <dbReference type="EMBL" id="GFD59421.1"/>
    </source>
</evidence>
<reference evidence="1" key="1">
    <citation type="journal article" date="2019" name="Sci. Rep.">
        <title>Draft genome of Tanacetum cinerariifolium, the natural source of mosquito coil.</title>
        <authorList>
            <person name="Yamashiro T."/>
            <person name="Shiraishi A."/>
            <person name="Satake H."/>
            <person name="Nakayama K."/>
        </authorList>
    </citation>
    <scope>NUCLEOTIDE SEQUENCE</scope>
</reference>
<organism evidence="1">
    <name type="scientific">Tanacetum cinerariifolium</name>
    <name type="common">Dalmatian daisy</name>
    <name type="synonym">Chrysanthemum cinerariifolium</name>
    <dbReference type="NCBI Taxonomy" id="118510"/>
    <lineage>
        <taxon>Eukaryota</taxon>
        <taxon>Viridiplantae</taxon>
        <taxon>Streptophyta</taxon>
        <taxon>Embryophyta</taxon>
        <taxon>Tracheophyta</taxon>
        <taxon>Spermatophyta</taxon>
        <taxon>Magnoliopsida</taxon>
        <taxon>eudicotyledons</taxon>
        <taxon>Gunneridae</taxon>
        <taxon>Pentapetalae</taxon>
        <taxon>asterids</taxon>
        <taxon>campanulids</taxon>
        <taxon>Asterales</taxon>
        <taxon>Asteraceae</taxon>
        <taxon>Asteroideae</taxon>
        <taxon>Anthemideae</taxon>
        <taxon>Anthemidinae</taxon>
        <taxon>Tanacetum</taxon>
    </lineage>
</organism>
<sequence>QVTRRSWRETAVGAHLHLQLLLDAFQVIRIRIDLALVLQGDVLLGVLFAGDDKRQRATATAHLLGRARLDRQRDANDCQPAG</sequence>
<gene>
    <name evidence="1" type="ORF">Tci_931390</name>
</gene>